<evidence type="ECO:0000313" key="3">
    <source>
        <dbReference type="Proteomes" id="UP000887300"/>
    </source>
</evidence>
<comment type="caution">
    <text evidence="2">The sequence shown here is derived from an EMBL/GenBank/DDBJ whole genome shotgun (WGS) entry which is preliminary data.</text>
</comment>
<dbReference type="PANTHER" id="PTHR32114">
    <property type="entry name" value="ABC TRANSPORTER ABCH.3"/>
    <property type="match status" value="1"/>
</dbReference>
<dbReference type="EMBL" id="JABBHS010000534">
    <property type="protein sequence ID" value="MBU2724893.1"/>
    <property type="molecule type" value="Genomic_DNA"/>
</dbReference>
<sequence length="665" mass="74054">MGTAEMFFTSVFASQNRRPLFSYGNAEIKQILAELLGLDKIRELGKKASQVVALIKPRLMSEQVKLTALENNRESLTALHEEAGNWARRKAQCLESRSAQQAALQLAQESAAELKSRFAATEALRQRRSSLERQIADAKDAFAGRRHQCAQRQLDIRCTEARETARLKNEIAASTRRTEQARGTIDRLTRLMENESAIRSAKNKLDTLRKSLSDAESATQKAQDDYHEAIKIGRSMDEEIRSHSVALTSYKTHGEAQAKALKDMEARSTLIENVPCHGTDLQGRCQLLSDATHAKEQIPHIRISLDKMREEYRRVSGMLENTRANREKLALDDSTVKANQSRVTAIQAEIRSLETLADQSSALENASQELDNWNKVLEDASKEIELRQQQLLDIEKQASEGIARAGEELENESAIHAKSIQELADALSSCEIPENLEGEVAKKQTEVGYIGSQIAILDGDILEATEMHAKCIANAQHVEETLSTEPETKALVALLSNELAQWSLLQKAFGNDGIIALSIDDAGPTLTSYTNDLLMSCYGPRFTVSIQTQVQTAKGEAREGFDIIVFDADTQKGKSVSTMSGGERVWINEALTRAIAIYLAQSTGQTYQTLYTDEADGPLDPQRKRMFMAMKREVLRIGGYEREYFITQTPDLWEMADTIIDVSAL</sequence>
<organism evidence="2 3">
    <name type="scientific">Acidithiobacillus ferridurans</name>
    <dbReference type="NCBI Taxonomy" id="1232575"/>
    <lineage>
        <taxon>Bacteria</taxon>
        <taxon>Pseudomonadati</taxon>
        <taxon>Pseudomonadota</taxon>
        <taxon>Acidithiobacillia</taxon>
        <taxon>Acidithiobacillales</taxon>
        <taxon>Acidithiobacillaceae</taxon>
        <taxon>Acidithiobacillus</taxon>
    </lineage>
</organism>
<accession>A0A8X8GKV6</accession>
<dbReference type="RefSeq" id="WP_215886034.1">
    <property type="nucleotide sequence ID" value="NZ_JABBHS010000534.1"/>
</dbReference>
<gene>
    <name evidence="2" type="ORF">HF568_17225</name>
</gene>
<dbReference type="PANTHER" id="PTHR32114:SF2">
    <property type="entry name" value="ABC TRANSPORTER ABCH.3"/>
    <property type="match status" value="1"/>
</dbReference>
<dbReference type="InterPro" id="IPR027417">
    <property type="entry name" value="P-loop_NTPase"/>
</dbReference>
<dbReference type="Gene3D" id="3.40.50.300">
    <property type="entry name" value="P-loop containing nucleotide triphosphate hydrolases"/>
    <property type="match status" value="1"/>
</dbReference>
<dbReference type="Proteomes" id="UP000887300">
    <property type="component" value="Unassembled WGS sequence"/>
</dbReference>
<evidence type="ECO:0000313" key="2">
    <source>
        <dbReference type="EMBL" id="MBU2724893.1"/>
    </source>
</evidence>
<name>A0A8X8GKV6_ACIFI</name>
<feature type="coiled-coil region" evidence="1">
    <location>
        <begin position="356"/>
        <end position="397"/>
    </location>
</feature>
<dbReference type="SUPFAM" id="SSF52540">
    <property type="entry name" value="P-loop containing nucleoside triphosphate hydrolases"/>
    <property type="match status" value="1"/>
</dbReference>
<protein>
    <submittedName>
        <fullName evidence="2">Uncharacterized protein</fullName>
    </submittedName>
</protein>
<dbReference type="AlphaFoldDB" id="A0A8X8GKV6"/>
<reference evidence="2" key="1">
    <citation type="journal article" date="2021" name="ISME J.">
        <title>Genomic evolution of the class Acidithiobacillia: deep-branching Proteobacteria living in extreme acidic conditions.</title>
        <authorList>
            <person name="Moya-Beltran A."/>
            <person name="Beard S."/>
            <person name="Rojas-Villalobos C."/>
            <person name="Issotta F."/>
            <person name="Gallardo Y."/>
            <person name="Ulloa R."/>
            <person name="Giaveno A."/>
            <person name="Degli Esposti M."/>
            <person name="Johnson D.B."/>
            <person name="Quatrini R."/>
        </authorList>
    </citation>
    <scope>NUCLEOTIDE SEQUENCE</scope>
    <source>
        <strain evidence="2">DSM 583</strain>
    </source>
</reference>
<keyword evidence="1" id="KW-0175">Coiled coil</keyword>
<proteinExistence type="predicted"/>
<evidence type="ECO:0000256" key="1">
    <source>
        <dbReference type="SAM" id="Coils"/>
    </source>
</evidence>
<feature type="coiled-coil region" evidence="1">
    <location>
        <begin position="191"/>
        <end position="225"/>
    </location>
</feature>